<protein>
    <submittedName>
        <fullName evidence="12">Uncharacterized protein</fullName>
    </submittedName>
</protein>
<evidence type="ECO:0000313" key="13">
    <source>
        <dbReference type="Proteomes" id="UP001152561"/>
    </source>
</evidence>
<keyword evidence="7" id="KW-0496">Mitochondrion</keyword>
<dbReference type="InterPro" id="IPR023395">
    <property type="entry name" value="MCP_dom_sf"/>
</dbReference>
<evidence type="ECO:0000256" key="9">
    <source>
        <dbReference type="PROSITE-ProRule" id="PRU00282"/>
    </source>
</evidence>
<evidence type="ECO:0000256" key="10">
    <source>
        <dbReference type="RuleBase" id="RU000488"/>
    </source>
</evidence>
<organism evidence="12 13">
    <name type="scientific">Anisodus acutangulus</name>
    <dbReference type="NCBI Taxonomy" id="402998"/>
    <lineage>
        <taxon>Eukaryota</taxon>
        <taxon>Viridiplantae</taxon>
        <taxon>Streptophyta</taxon>
        <taxon>Embryophyta</taxon>
        <taxon>Tracheophyta</taxon>
        <taxon>Spermatophyta</taxon>
        <taxon>Magnoliopsida</taxon>
        <taxon>eudicotyledons</taxon>
        <taxon>Gunneridae</taxon>
        <taxon>Pentapetalae</taxon>
        <taxon>asterids</taxon>
        <taxon>lamiids</taxon>
        <taxon>Solanales</taxon>
        <taxon>Solanaceae</taxon>
        <taxon>Solanoideae</taxon>
        <taxon>Hyoscyameae</taxon>
        <taxon>Anisodus</taxon>
    </lineage>
</organism>
<proteinExistence type="inferred from homology"/>
<evidence type="ECO:0000256" key="5">
    <source>
        <dbReference type="ARBA" id="ARBA00022737"/>
    </source>
</evidence>
<feature type="transmembrane region" description="Helical" evidence="11">
    <location>
        <begin position="65"/>
        <end position="84"/>
    </location>
</feature>
<dbReference type="Proteomes" id="UP001152561">
    <property type="component" value="Unassembled WGS sequence"/>
</dbReference>
<sequence length="111" mass="12113">MWVYLLNQVKCICQVKLQKHNTEARGIKYKNGLHCAARILKTEGVKGLYRGATSSFIGMAFESSLYRAIVPSAAFGGAIISFILCPSELVKISNCRMQVQGADSVVPSSSR</sequence>
<keyword evidence="3 10" id="KW-0813">Transport</keyword>
<evidence type="ECO:0000256" key="1">
    <source>
        <dbReference type="ARBA" id="ARBA00004225"/>
    </source>
</evidence>
<dbReference type="InterPro" id="IPR050567">
    <property type="entry name" value="Mitochondrial_Carrier"/>
</dbReference>
<dbReference type="GO" id="GO:1990575">
    <property type="term" value="P:mitochondrial L-ornithine transmembrane transport"/>
    <property type="evidence" value="ECO:0007669"/>
    <property type="project" value="TreeGrafter"/>
</dbReference>
<dbReference type="SUPFAM" id="SSF103506">
    <property type="entry name" value="Mitochondrial carrier"/>
    <property type="match status" value="1"/>
</dbReference>
<keyword evidence="6 11" id="KW-1133">Transmembrane helix</keyword>
<evidence type="ECO:0000256" key="7">
    <source>
        <dbReference type="ARBA" id="ARBA00023128"/>
    </source>
</evidence>
<dbReference type="GO" id="GO:0031966">
    <property type="term" value="C:mitochondrial membrane"/>
    <property type="evidence" value="ECO:0007669"/>
    <property type="project" value="UniProtKB-SubCell"/>
</dbReference>
<evidence type="ECO:0000256" key="2">
    <source>
        <dbReference type="ARBA" id="ARBA00006375"/>
    </source>
</evidence>
<dbReference type="PANTHER" id="PTHR45624">
    <property type="entry name" value="MITOCHONDRIAL BASIC AMINO ACIDS TRANSPORTER-RELATED"/>
    <property type="match status" value="1"/>
</dbReference>
<evidence type="ECO:0000256" key="8">
    <source>
        <dbReference type="ARBA" id="ARBA00023136"/>
    </source>
</evidence>
<dbReference type="AlphaFoldDB" id="A0A9Q1LHD4"/>
<keyword evidence="5" id="KW-0677">Repeat</keyword>
<evidence type="ECO:0000256" key="6">
    <source>
        <dbReference type="ARBA" id="ARBA00022989"/>
    </source>
</evidence>
<accession>A0A9Q1LHD4</accession>
<feature type="repeat" description="Solcar" evidence="9">
    <location>
        <begin position="1"/>
        <end position="76"/>
    </location>
</feature>
<evidence type="ECO:0000256" key="3">
    <source>
        <dbReference type="ARBA" id="ARBA00022448"/>
    </source>
</evidence>
<evidence type="ECO:0000313" key="12">
    <source>
        <dbReference type="EMBL" id="KAJ8534898.1"/>
    </source>
</evidence>
<name>A0A9Q1LHD4_9SOLA</name>
<dbReference type="GO" id="GO:0000064">
    <property type="term" value="F:L-ornithine transmembrane transporter activity"/>
    <property type="evidence" value="ECO:0007669"/>
    <property type="project" value="TreeGrafter"/>
</dbReference>
<dbReference type="InterPro" id="IPR018108">
    <property type="entry name" value="MCP_transmembrane"/>
</dbReference>
<comment type="subcellular location">
    <subcellularLocation>
        <location evidence="1">Mitochondrion membrane</location>
        <topology evidence="1">Multi-pass membrane protein</topology>
    </subcellularLocation>
</comment>
<keyword evidence="13" id="KW-1185">Reference proteome</keyword>
<dbReference type="EMBL" id="JAJAGQ010000019">
    <property type="protein sequence ID" value="KAJ8534898.1"/>
    <property type="molecule type" value="Genomic_DNA"/>
</dbReference>
<dbReference type="OrthoDB" id="14252at2759"/>
<comment type="caution">
    <text evidence="12">The sequence shown here is derived from an EMBL/GenBank/DDBJ whole genome shotgun (WGS) entry which is preliminary data.</text>
</comment>
<evidence type="ECO:0000256" key="4">
    <source>
        <dbReference type="ARBA" id="ARBA00022692"/>
    </source>
</evidence>
<gene>
    <name evidence="12" type="ORF">K7X08_016626</name>
</gene>
<reference evidence="13" key="1">
    <citation type="journal article" date="2023" name="Proc. Natl. Acad. Sci. U.S.A.">
        <title>Genomic and structural basis for evolution of tropane alkaloid biosynthesis.</title>
        <authorList>
            <person name="Wanga Y.-J."/>
            <person name="Taina T."/>
            <person name="Yua J.-Y."/>
            <person name="Lia J."/>
            <person name="Xua B."/>
            <person name="Chenc J."/>
            <person name="D'Auriad J.C."/>
            <person name="Huanga J.-P."/>
            <person name="Huanga S.-X."/>
        </authorList>
    </citation>
    <scope>NUCLEOTIDE SEQUENCE [LARGE SCALE GENOMIC DNA]</scope>
    <source>
        <strain evidence="13">cv. KIB-2019</strain>
    </source>
</reference>
<keyword evidence="4 9" id="KW-0812">Transmembrane</keyword>
<comment type="similarity">
    <text evidence="2 10">Belongs to the mitochondrial carrier (TC 2.A.29) family.</text>
</comment>
<dbReference type="PANTHER" id="PTHR45624:SF15">
    <property type="entry name" value="MITOCHONDRIAL ARGININE TRANSPORTER BAC1"/>
    <property type="match status" value="1"/>
</dbReference>
<dbReference type="Gene3D" id="1.50.40.10">
    <property type="entry name" value="Mitochondrial carrier domain"/>
    <property type="match status" value="1"/>
</dbReference>
<evidence type="ECO:0000256" key="11">
    <source>
        <dbReference type="SAM" id="Phobius"/>
    </source>
</evidence>
<keyword evidence="8 9" id="KW-0472">Membrane</keyword>
<dbReference type="PROSITE" id="PS50920">
    <property type="entry name" value="SOLCAR"/>
    <property type="match status" value="1"/>
</dbReference>
<dbReference type="Pfam" id="PF00153">
    <property type="entry name" value="Mito_carr"/>
    <property type="match status" value="1"/>
</dbReference>